<name>A0ABW9IS28_STRGJ</name>
<dbReference type="EMBL" id="JBJVNE010000019">
    <property type="protein sequence ID" value="MFM9650963.1"/>
    <property type="molecule type" value="Genomic_DNA"/>
</dbReference>
<proteinExistence type="predicted"/>
<comment type="caution">
    <text evidence="1">The sequence shown here is derived from an EMBL/GenBank/DDBJ whole genome shotgun (WGS) entry which is preliminary data.</text>
</comment>
<sequence>MAGRVRGPAIALVLAVAVSGCGAVSERRDDVRAATVAFEKALGERDYARVCEGLAPATAEEVEQSAGAPCAQALGEESLKPGGAVRVVDVYGNQARAVLADDTLFLSHFSAGWKIVAAGCTPRPGTPYQCQVKGG</sequence>
<evidence type="ECO:0008006" key="3">
    <source>
        <dbReference type="Google" id="ProtNLM"/>
    </source>
</evidence>
<protein>
    <recommendedName>
        <fullName evidence="3">Lipoprotein</fullName>
    </recommendedName>
</protein>
<keyword evidence="2" id="KW-1185">Reference proteome</keyword>
<reference evidence="1 2" key="1">
    <citation type="submission" date="2024-12" db="EMBL/GenBank/DDBJ databases">
        <title>Forecasting of Potato common scab and diversities of Pathogenic streptomyces spp. in china.</title>
        <authorList>
            <person name="Handique U."/>
            <person name="Wu J."/>
        </authorList>
    </citation>
    <scope>NUCLEOTIDE SEQUENCE [LARGE SCALE GENOMIC DNA]</scope>
    <source>
        <strain evidence="1 2">ZRIMU1585</strain>
    </source>
</reference>
<organism evidence="1 2">
    <name type="scientific">Streptomyces galilaeus</name>
    <dbReference type="NCBI Taxonomy" id="33899"/>
    <lineage>
        <taxon>Bacteria</taxon>
        <taxon>Bacillati</taxon>
        <taxon>Actinomycetota</taxon>
        <taxon>Actinomycetes</taxon>
        <taxon>Kitasatosporales</taxon>
        <taxon>Streptomycetaceae</taxon>
        <taxon>Streptomyces</taxon>
    </lineage>
</organism>
<accession>A0ABW9IS28</accession>
<gene>
    <name evidence="1" type="ORF">ACKI1S_33045</name>
</gene>
<evidence type="ECO:0000313" key="1">
    <source>
        <dbReference type="EMBL" id="MFM9650963.1"/>
    </source>
</evidence>
<dbReference type="RefSeq" id="WP_328737113.1">
    <property type="nucleotide sequence ID" value="NZ_JBJVMW010000016.1"/>
</dbReference>
<dbReference type="PROSITE" id="PS51257">
    <property type="entry name" value="PROKAR_LIPOPROTEIN"/>
    <property type="match status" value="1"/>
</dbReference>
<dbReference type="GeneID" id="93766423"/>
<evidence type="ECO:0000313" key="2">
    <source>
        <dbReference type="Proteomes" id="UP001631993"/>
    </source>
</evidence>
<dbReference type="Proteomes" id="UP001631993">
    <property type="component" value="Unassembled WGS sequence"/>
</dbReference>